<keyword evidence="2" id="KW-0812">Transmembrane</keyword>
<evidence type="ECO:0000313" key="4">
    <source>
        <dbReference type="Proteomes" id="UP001139157"/>
    </source>
</evidence>
<accession>A0A9X2IUV6</accession>
<dbReference type="AlphaFoldDB" id="A0A9X2IUV6"/>
<proteinExistence type="predicted"/>
<dbReference type="InterPro" id="IPR021213">
    <property type="entry name" value="DUF2567"/>
</dbReference>
<dbReference type="Pfam" id="PF10821">
    <property type="entry name" value="DUF2567"/>
    <property type="match status" value="1"/>
</dbReference>
<gene>
    <name evidence="3" type="ORF">NDR86_07215</name>
</gene>
<organism evidence="3 4">
    <name type="scientific">Nocardia pulmonis</name>
    <dbReference type="NCBI Taxonomy" id="2951408"/>
    <lineage>
        <taxon>Bacteria</taxon>
        <taxon>Bacillati</taxon>
        <taxon>Actinomycetota</taxon>
        <taxon>Actinomycetes</taxon>
        <taxon>Mycobacteriales</taxon>
        <taxon>Nocardiaceae</taxon>
        <taxon>Nocardia</taxon>
    </lineage>
</organism>
<keyword evidence="2" id="KW-0472">Membrane</keyword>
<feature type="transmembrane region" description="Helical" evidence="2">
    <location>
        <begin position="145"/>
        <end position="166"/>
    </location>
</feature>
<feature type="region of interest" description="Disordered" evidence="1">
    <location>
        <begin position="200"/>
        <end position="221"/>
    </location>
</feature>
<feature type="transmembrane region" description="Helical" evidence="2">
    <location>
        <begin position="68"/>
        <end position="88"/>
    </location>
</feature>
<evidence type="ECO:0000256" key="2">
    <source>
        <dbReference type="SAM" id="Phobius"/>
    </source>
</evidence>
<dbReference type="Proteomes" id="UP001139157">
    <property type="component" value="Unassembled WGS sequence"/>
</dbReference>
<feature type="transmembrane region" description="Helical" evidence="2">
    <location>
        <begin position="20"/>
        <end position="41"/>
    </location>
</feature>
<reference evidence="3" key="1">
    <citation type="submission" date="2022-06" db="EMBL/GenBank/DDBJ databases">
        <title>Novel species in genus nocardia.</title>
        <authorList>
            <person name="Li F."/>
        </authorList>
    </citation>
    <scope>NUCLEOTIDE SEQUENCE</scope>
    <source>
        <strain evidence="3">CDC141</strain>
    </source>
</reference>
<evidence type="ECO:0000256" key="1">
    <source>
        <dbReference type="SAM" id="MobiDB-lite"/>
    </source>
</evidence>
<protein>
    <submittedName>
        <fullName evidence="3">DUF2567 domain-containing protein</fullName>
    </submittedName>
</protein>
<evidence type="ECO:0000313" key="3">
    <source>
        <dbReference type="EMBL" id="MCM6773257.1"/>
    </source>
</evidence>
<keyword evidence="4" id="KW-1185">Reference proteome</keyword>
<dbReference type="RefSeq" id="WP_251910304.1">
    <property type="nucleotide sequence ID" value="NZ_JAMRXG010000003.1"/>
</dbReference>
<name>A0A9X2IUV6_9NOCA</name>
<feature type="transmembrane region" description="Helical" evidence="2">
    <location>
        <begin position="100"/>
        <end position="125"/>
    </location>
</feature>
<dbReference type="EMBL" id="JAMRXG010000003">
    <property type="protein sequence ID" value="MCM6773257.1"/>
    <property type="molecule type" value="Genomic_DNA"/>
</dbReference>
<keyword evidence="2" id="KW-1133">Transmembrane helix</keyword>
<comment type="caution">
    <text evidence="3">The sequence shown here is derived from an EMBL/GenBank/DDBJ whole genome shotgun (WGS) entry which is preliminary data.</text>
</comment>
<sequence length="221" mass="22904">MAHLSTAEPIRAPRAEVRAACWFALAVLVVSALGGVVWALLAPTERVVVVEPGRGAALTGESAHRFDALAIFVCIGVVVGLVSAAAMWRLRRFRGPLLQGALLFGSLVGAWLMSLCGELLAGALHTRPAKPAVHTIVEFAPTVDGWTALLVQPLVASLVVLILSALSTAEDLGTGRAAPETPGGARPYASDVTYGPYGAPIPHGSAPTVGRTGPFQDADFR</sequence>